<dbReference type="AlphaFoldDB" id="C5BI38"/>
<dbReference type="GO" id="GO:0005886">
    <property type="term" value="C:plasma membrane"/>
    <property type="evidence" value="ECO:0007669"/>
    <property type="project" value="UniProtKB-SubCell"/>
</dbReference>
<keyword evidence="3" id="KW-1003">Cell membrane</keyword>
<comment type="subcellular location">
    <subcellularLocation>
        <location evidence="1">Cell membrane</location>
        <topology evidence="1">Multi-pass membrane protein</topology>
    </subcellularLocation>
</comment>
<feature type="transmembrane region" description="Helical" evidence="7">
    <location>
        <begin position="114"/>
        <end position="134"/>
    </location>
</feature>
<gene>
    <name evidence="8" type="ordered locus">TERTU_4212</name>
</gene>
<dbReference type="RefSeq" id="WP_015818144.1">
    <property type="nucleotide sequence ID" value="NC_012997.1"/>
</dbReference>
<accession>C5BI38</accession>
<keyword evidence="4 7" id="KW-0812">Transmembrane</keyword>
<reference evidence="8 9" key="1">
    <citation type="journal article" date="2009" name="PLoS ONE">
        <title>The complete genome of Teredinibacter turnerae T7901: an intracellular endosymbiont of marine wood-boring bivalves (shipworms).</title>
        <authorList>
            <person name="Yang J.C."/>
            <person name="Madupu R."/>
            <person name="Durkin A.S."/>
            <person name="Ekborg N.A."/>
            <person name="Pedamallu C.S."/>
            <person name="Hostetler J.B."/>
            <person name="Radune D."/>
            <person name="Toms B.S."/>
            <person name="Henrissat B."/>
            <person name="Coutinho P.M."/>
            <person name="Schwarz S."/>
            <person name="Field L."/>
            <person name="Trindade-Silva A.E."/>
            <person name="Soares C.A.G."/>
            <person name="Elshahawi S."/>
            <person name="Hanora A."/>
            <person name="Schmidt E.W."/>
            <person name="Haygood M.G."/>
            <person name="Posfai J."/>
            <person name="Benner J."/>
            <person name="Madinger C."/>
            <person name="Nove J."/>
            <person name="Anton B."/>
            <person name="Chaudhary K."/>
            <person name="Foster J."/>
            <person name="Holman A."/>
            <person name="Kumar S."/>
            <person name="Lessard P.A."/>
            <person name="Luyten Y.A."/>
            <person name="Slatko B."/>
            <person name="Wood N."/>
            <person name="Wu B."/>
            <person name="Teplitski M."/>
            <person name="Mougous J.D."/>
            <person name="Ward N."/>
            <person name="Eisen J.A."/>
            <person name="Badger J.H."/>
            <person name="Distel D.L."/>
        </authorList>
    </citation>
    <scope>NUCLEOTIDE SEQUENCE [LARGE SCALE GENOMIC DNA]</scope>
    <source>
        <strain evidence="9">ATCC 39867 / T7901</strain>
    </source>
</reference>
<keyword evidence="6 7" id="KW-0472">Membrane</keyword>
<evidence type="ECO:0000256" key="1">
    <source>
        <dbReference type="ARBA" id="ARBA00004651"/>
    </source>
</evidence>
<dbReference type="HOGENOM" id="CLU_122820_0_1_6"/>
<feature type="transmembrane region" description="Helical" evidence="7">
    <location>
        <begin position="6"/>
        <end position="28"/>
    </location>
</feature>
<evidence type="ECO:0000256" key="6">
    <source>
        <dbReference type="ARBA" id="ARBA00023136"/>
    </source>
</evidence>
<sequence length="138" mass="14965">MEHTMLLLNGLLNFVIYFGVAVVFLMVFKAVYVRVTPHDEWKLIKEDKNTAAAIAFSGAIIGFALAVAGVVKNSVSLFDFTVWATVALVAQLVAFAIVRFAFMPKIVERIEQNEISAGIMVASVSVAIGCLNAACMTY</sequence>
<protein>
    <submittedName>
        <fullName evidence="8">Inner membrane protein YjfL</fullName>
    </submittedName>
</protein>
<evidence type="ECO:0000256" key="7">
    <source>
        <dbReference type="SAM" id="Phobius"/>
    </source>
</evidence>
<evidence type="ECO:0000313" key="9">
    <source>
        <dbReference type="Proteomes" id="UP000009080"/>
    </source>
</evidence>
<keyword evidence="5 7" id="KW-1133">Transmembrane helix</keyword>
<name>C5BI38_TERTT</name>
<feature type="transmembrane region" description="Helical" evidence="7">
    <location>
        <begin position="80"/>
        <end position="102"/>
    </location>
</feature>
<dbReference type="EMBL" id="CP001614">
    <property type="protein sequence ID" value="ACR12032.1"/>
    <property type="molecule type" value="Genomic_DNA"/>
</dbReference>
<dbReference type="OrthoDB" id="5573330at2"/>
<comment type="similarity">
    <text evidence="2">Belongs to the UPF0719 family.</text>
</comment>
<dbReference type="KEGG" id="ttu:TERTU_4212"/>
<dbReference type="PANTHER" id="PTHR40043">
    <property type="entry name" value="UPF0719 INNER MEMBRANE PROTEIN YJFL"/>
    <property type="match status" value="1"/>
</dbReference>
<dbReference type="PANTHER" id="PTHR40043:SF1">
    <property type="entry name" value="UPF0719 INNER MEMBRANE PROTEIN YJFL"/>
    <property type="match status" value="1"/>
</dbReference>
<proteinExistence type="inferred from homology"/>
<evidence type="ECO:0000313" key="8">
    <source>
        <dbReference type="EMBL" id="ACR12032.1"/>
    </source>
</evidence>
<dbReference type="Pfam" id="PF03994">
    <property type="entry name" value="DUF350"/>
    <property type="match status" value="1"/>
</dbReference>
<organism evidence="8 9">
    <name type="scientific">Teredinibacter turnerae (strain ATCC 39867 / T7901)</name>
    <dbReference type="NCBI Taxonomy" id="377629"/>
    <lineage>
        <taxon>Bacteria</taxon>
        <taxon>Pseudomonadati</taxon>
        <taxon>Pseudomonadota</taxon>
        <taxon>Gammaproteobacteria</taxon>
        <taxon>Cellvibrionales</taxon>
        <taxon>Cellvibrionaceae</taxon>
        <taxon>Teredinibacter</taxon>
    </lineage>
</organism>
<evidence type="ECO:0000256" key="3">
    <source>
        <dbReference type="ARBA" id="ARBA00022475"/>
    </source>
</evidence>
<feature type="transmembrane region" description="Helical" evidence="7">
    <location>
        <begin position="49"/>
        <end position="68"/>
    </location>
</feature>
<dbReference type="Proteomes" id="UP000009080">
    <property type="component" value="Chromosome"/>
</dbReference>
<keyword evidence="9" id="KW-1185">Reference proteome</keyword>
<dbReference type="InterPro" id="IPR007140">
    <property type="entry name" value="DUF350"/>
</dbReference>
<dbReference type="eggNOG" id="COG3766">
    <property type="taxonomic scope" value="Bacteria"/>
</dbReference>
<dbReference type="STRING" id="377629.TERTU_4212"/>
<evidence type="ECO:0000256" key="5">
    <source>
        <dbReference type="ARBA" id="ARBA00022989"/>
    </source>
</evidence>
<evidence type="ECO:0000256" key="4">
    <source>
        <dbReference type="ARBA" id="ARBA00022692"/>
    </source>
</evidence>
<evidence type="ECO:0000256" key="2">
    <source>
        <dbReference type="ARBA" id="ARBA00005779"/>
    </source>
</evidence>